<proteinExistence type="inferred from homology"/>
<dbReference type="EMBL" id="DVHL01000016">
    <property type="protein sequence ID" value="HIR65598.1"/>
    <property type="molecule type" value="Genomic_DNA"/>
</dbReference>
<feature type="domain" description="Glycosyl hydrolase family 13 catalytic" evidence="2">
    <location>
        <begin position="12"/>
        <end position="396"/>
    </location>
</feature>
<dbReference type="Gene3D" id="3.90.400.10">
    <property type="entry name" value="Oligo-1,6-glucosidase, Domain 2"/>
    <property type="match status" value="1"/>
</dbReference>
<evidence type="ECO:0000256" key="1">
    <source>
        <dbReference type="ARBA" id="ARBA00008061"/>
    </source>
</evidence>
<name>A0A9D1E3B5_9BACT</name>
<evidence type="ECO:0000313" key="4">
    <source>
        <dbReference type="Proteomes" id="UP000824200"/>
    </source>
</evidence>
<dbReference type="PANTHER" id="PTHR10357">
    <property type="entry name" value="ALPHA-AMYLASE FAMILY MEMBER"/>
    <property type="match status" value="1"/>
</dbReference>
<comment type="similarity">
    <text evidence="1">Belongs to the glycosyl hydrolase 13 family.</text>
</comment>
<accession>A0A9D1E3B5</accession>
<dbReference type="AlphaFoldDB" id="A0A9D1E3B5"/>
<reference evidence="3" key="2">
    <citation type="journal article" date="2021" name="PeerJ">
        <title>Extensive microbial diversity within the chicken gut microbiome revealed by metagenomics and culture.</title>
        <authorList>
            <person name="Gilroy R."/>
            <person name="Ravi A."/>
            <person name="Getino M."/>
            <person name="Pursley I."/>
            <person name="Horton D.L."/>
            <person name="Alikhan N.F."/>
            <person name="Baker D."/>
            <person name="Gharbi K."/>
            <person name="Hall N."/>
            <person name="Watson M."/>
            <person name="Adriaenssens E.M."/>
            <person name="Foster-Nyarko E."/>
            <person name="Jarju S."/>
            <person name="Secka A."/>
            <person name="Antonio M."/>
            <person name="Oren A."/>
            <person name="Chaudhuri R.R."/>
            <person name="La Ragione R."/>
            <person name="Hildebrand F."/>
            <person name="Pallen M.J."/>
        </authorList>
    </citation>
    <scope>NUCLEOTIDE SEQUENCE</scope>
    <source>
        <strain evidence="3">CHK121-14286</strain>
    </source>
</reference>
<evidence type="ECO:0000313" key="3">
    <source>
        <dbReference type="EMBL" id="HIR65598.1"/>
    </source>
</evidence>
<gene>
    <name evidence="3" type="ORF">IAC95_01755</name>
</gene>
<dbReference type="Pfam" id="PF00128">
    <property type="entry name" value="Alpha-amylase"/>
    <property type="match status" value="1"/>
</dbReference>
<sequence length="515" mass="59055">MPQWLKNAVFYEIYPQSFYDTNGDGIGDINGITQKLDYIKQSGFNALWLNPCYLSPFMDAGYDVQDYKQVAPRYGTNEDLYNLFDEAHKRGMHVILDLVPGHTSDLHPWFLESKKPEKNKYSDFYIWSDSAWSRPNGYSWVAGMSDRDGCYMLNFFNSQPALNYGFNEITHPSWQMSYTDPRVQGTFEAILDVMRFWLDHGCDGFRVDMADSLVKNDEEKVATASLWRKARAMLDKDYPEAMMVSEWCNPARSINMAGFHCDFLLNHYKKLSYYGFRFINKKGQNKSYFCKTAHVSAKNMLAKYLEDLAIVGDRGYISVISGNHDTERISYTLDESELRLAYTMLLTLPGVPFFYYGDEIGMRYIPQQSKEGGFHRTGSRTPMQWDATKKNLGFSDAEVDKLYLDVDRQANAPCVEQQMAQQDSLWNLVCSLNRLRSNYPDLQSDGKLQVLVCADNGVLCYRRGENIAVAFNPKDRAAMLPVKMGEVLFETGKATARGEKTLLAPQTAVVFKLRQ</sequence>
<dbReference type="InterPro" id="IPR006047">
    <property type="entry name" value="GH13_cat_dom"/>
</dbReference>
<dbReference type="GO" id="GO:0009313">
    <property type="term" value="P:oligosaccharide catabolic process"/>
    <property type="evidence" value="ECO:0007669"/>
    <property type="project" value="TreeGrafter"/>
</dbReference>
<evidence type="ECO:0000259" key="2">
    <source>
        <dbReference type="SMART" id="SM00642"/>
    </source>
</evidence>
<dbReference type="SMART" id="SM00642">
    <property type="entry name" value="Aamy"/>
    <property type="match status" value="1"/>
</dbReference>
<dbReference type="InterPro" id="IPR017853">
    <property type="entry name" value="GH"/>
</dbReference>
<dbReference type="SUPFAM" id="SSF51445">
    <property type="entry name" value="(Trans)glycosidases"/>
    <property type="match status" value="1"/>
</dbReference>
<dbReference type="InterPro" id="IPR045857">
    <property type="entry name" value="O16G_dom_2"/>
</dbReference>
<comment type="caution">
    <text evidence="3">The sequence shown here is derived from an EMBL/GenBank/DDBJ whole genome shotgun (WGS) entry which is preliminary data.</text>
</comment>
<dbReference type="GO" id="GO:0004556">
    <property type="term" value="F:alpha-amylase activity"/>
    <property type="evidence" value="ECO:0007669"/>
    <property type="project" value="TreeGrafter"/>
</dbReference>
<reference evidence="3" key="1">
    <citation type="submission" date="2020-10" db="EMBL/GenBank/DDBJ databases">
        <authorList>
            <person name="Gilroy R."/>
        </authorList>
    </citation>
    <scope>NUCLEOTIDE SEQUENCE</scope>
    <source>
        <strain evidence="3">CHK121-14286</strain>
    </source>
</reference>
<dbReference type="Gene3D" id="3.20.20.80">
    <property type="entry name" value="Glycosidases"/>
    <property type="match status" value="1"/>
</dbReference>
<dbReference type="PANTHER" id="PTHR10357:SF179">
    <property type="entry name" value="NEUTRAL AND BASIC AMINO ACID TRANSPORT PROTEIN RBAT"/>
    <property type="match status" value="1"/>
</dbReference>
<organism evidence="3 4">
    <name type="scientific">Candidatus Fimimonas gallinarum</name>
    <dbReference type="NCBI Taxonomy" id="2840821"/>
    <lineage>
        <taxon>Bacteria</taxon>
        <taxon>Pseudomonadati</taxon>
        <taxon>Myxococcota</taxon>
        <taxon>Myxococcia</taxon>
        <taxon>Myxococcales</taxon>
        <taxon>Cystobacterineae</taxon>
        <taxon>Myxococcaceae</taxon>
        <taxon>Myxococcaceae incertae sedis</taxon>
        <taxon>Candidatus Fimimonas</taxon>
    </lineage>
</organism>
<protein>
    <submittedName>
        <fullName evidence="3">DUF3459 domain-containing protein</fullName>
    </submittedName>
</protein>
<dbReference type="Proteomes" id="UP000824200">
    <property type="component" value="Unassembled WGS sequence"/>
</dbReference>